<gene>
    <name evidence="1" type="ORF">COOX1_0583</name>
</gene>
<dbReference type="RefSeq" id="WP_170084572.1">
    <property type="nucleotide sequence ID" value="NZ_CP047971.1"/>
</dbReference>
<dbReference type="AlphaFoldDB" id="A0A6F9DZB7"/>
<reference evidence="1 2" key="1">
    <citation type="submission" date="2020-04" db="EMBL/GenBank/DDBJ databases">
        <authorList>
            <person name="Hogendoorn C."/>
        </authorList>
    </citation>
    <scope>NUCLEOTIDE SEQUENCE [LARGE SCALE GENOMIC DNA]</scope>
    <source>
        <strain evidence="1">COOX1</strain>
    </source>
</reference>
<sequence length="65" mass="7723">MTGKILDRRIDEVKSLRDRCKRKSVRVVREHGSEVWLPSRRWKKLNERLDELCRQHLAQIGVGQG</sequence>
<proteinExistence type="predicted"/>
<dbReference type="EMBL" id="LR792683">
    <property type="protein sequence ID" value="CAB3390778.1"/>
    <property type="molecule type" value="Genomic_DNA"/>
</dbReference>
<dbReference type="Proteomes" id="UP000502196">
    <property type="component" value="Chromosome"/>
</dbReference>
<accession>A0A6F9DZB7</accession>
<name>A0A6F9DZB7_9BACL</name>
<protein>
    <submittedName>
        <fullName evidence="1">Uncharacterized protein</fullName>
    </submittedName>
</protein>
<evidence type="ECO:0000313" key="1">
    <source>
        <dbReference type="EMBL" id="CAB3390778.1"/>
    </source>
</evidence>
<organism evidence="1 2">
    <name type="scientific">Kyrpidia spormannii</name>
    <dbReference type="NCBI Taxonomy" id="2055160"/>
    <lineage>
        <taxon>Bacteria</taxon>
        <taxon>Bacillati</taxon>
        <taxon>Bacillota</taxon>
        <taxon>Bacilli</taxon>
        <taxon>Bacillales</taxon>
        <taxon>Alicyclobacillaceae</taxon>
        <taxon>Kyrpidia</taxon>
    </lineage>
</organism>
<evidence type="ECO:0000313" key="2">
    <source>
        <dbReference type="Proteomes" id="UP000502196"/>
    </source>
</evidence>